<feature type="compositionally biased region" description="Basic and acidic residues" evidence="1">
    <location>
        <begin position="56"/>
        <end position="67"/>
    </location>
</feature>
<protein>
    <submittedName>
        <fullName evidence="2">Uncharacterized protein</fullName>
    </submittedName>
</protein>
<name>A0AAV7KYI1_PLEWA</name>
<evidence type="ECO:0000256" key="1">
    <source>
        <dbReference type="SAM" id="MobiDB-lite"/>
    </source>
</evidence>
<sequence>MYEQVLLGNTDTDRTYPWGTFESVNPDPEVIRAAAVNLRGINAEGEGVLKPVQNKRGREEFSPREEVDVSECQTGGPEQTPGGRRRCKERLSNPGEKLEEGDQTSVCRVGYQKTGPTVPRAVFAAGESNPDGQILRSNQELDVEEGGVFKEEGEEGSGLASHEGQIRRGRRKGEDAGPQGVKEPAADSGPEKRWNDQKATRHFNRPHSGERVASSGTVL</sequence>
<dbReference type="AlphaFoldDB" id="A0AAV7KYI1"/>
<evidence type="ECO:0000313" key="3">
    <source>
        <dbReference type="Proteomes" id="UP001066276"/>
    </source>
</evidence>
<feature type="region of interest" description="Disordered" evidence="1">
    <location>
        <begin position="122"/>
        <end position="219"/>
    </location>
</feature>
<accession>A0AAV7KYI1</accession>
<gene>
    <name evidence="2" type="ORF">NDU88_004478</name>
</gene>
<evidence type="ECO:0000313" key="2">
    <source>
        <dbReference type="EMBL" id="KAJ1084327.1"/>
    </source>
</evidence>
<organism evidence="2 3">
    <name type="scientific">Pleurodeles waltl</name>
    <name type="common">Iberian ribbed newt</name>
    <dbReference type="NCBI Taxonomy" id="8319"/>
    <lineage>
        <taxon>Eukaryota</taxon>
        <taxon>Metazoa</taxon>
        <taxon>Chordata</taxon>
        <taxon>Craniata</taxon>
        <taxon>Vertebrata</taxon>
        <taxon>Euteleostomi</taxon>
        <taxon>Amphibia</taxon>
        <taxon>Batrachia</taxon>
        <taxon>Caudata</taxon>
        <taxon>Salamandroidea</taxon>
        <taxon>Salamandridae</taxon>
        <taxon>Pleurodelinae</taxon>
        <taxon>Pleurodeles</taxon>
    </lineage>
</organism>
<dbReference type="Proteomes" id="UP001066276">
    <property type="component" value="Chromosome 12"/>
</dbReference>
<keyword evidence="3" id="KW-1185">Reference proteome</keyword>
<comment type="caution">
    <text evidence="2">The sequence shown here is derived from an EMBL/GenBank/DDBJ whole genome shotgun (WGS) entry which is preliminary data.</text>
</comment>
<proteinExistence type="predicted"/>
<dbReference type="EMBL" id="JANPWB010000016">
    <property type="protein sequence ID" value="KAJ1084327.1"/>
    <property type="molecule type" value="Genomic_DNA"/>
</dbReference>
<feature type="region of interest" description="Disordered" evidence="1">
    <location>
        <begin position="49"/>
        <end position="104"/>
    </location>
</feature>
<feature type="compositionally biased region" description="Basic and acidic residues" evidence="1">
    <location>
        <begin position="189"/>
        <end position="199"/>
    </location>
</feature>
<reference evidence="2" key="1">
    <citation type="journal article" date="2022" name="bioRxiv">
        <title>Sequencing and chromosome-scale assembly of the giantPleurodeles waltlgenome.</title>
        <authorList>
            <person name="Brown T."/>
            <person name="Elewa A."/>
            <person name="Iarovenko S."/>
            <person name="Subramanian E."/>
            <person name="Araus A.J."/>
            <person name="Petzold A."/>
            <person name="Susuki M."/>
            <person name="Suzuki K.-i.T."/>
            <person name="Hayashi T."/>
            <person name="Toyoda A."/>
            <person name="Oliveira C."/>
            <person name="Osipova E."/>
            <person name="Leigh N.D."/>
            <person name="Simon A."/>
            <person name="Yun M.H."/>
        </authorList>
    </citation>
    <scope>NUCLEOTIDE SEQUENCE</scope>
    <source>
        <strain evidence="2">20211129_DDA</strain>
        <tissue evidence="2">Liver</tissue>
    </source>
</reference>